<organism evidence="1">
    <name type="scientific">marine sediment metagenome</name>
    <dbReference type="NCBI Taxonomy" id="412755"/>
    <lineage>
        <taxon>unclassified sequences</taxon>
        <taxon>metagenomes</taxon>
        <taxon>ecological metagenomes</taxon>
    </lineage>
</organism>
<proteinExistence type="predicted"/>
<name>A0A0F9CZQ4_9ZZZZ</name>
<dbReference type="EMBL" id="LAZR01033847">
    <property type="protein sequence ID" value="KKL46946.1"/>
    <property type="molecule type" value="Genomic_DNA"/>
</dbReference>
<reference evidence="1" key="1">
    <citation type="journal article" date="2015" name="Nature">
        <title>Complex archaea that bridge the gap between prokaryotes and eukaryotes.</title>
        <authorList>
            <person name="Spang A."/>
            <person name="Saw J.H."/>
            <person name="Jorgensen S.L."/>
            <person name="Zaremba-Niedzwiedzka K."/>
            <person name="Martijn J."/>
            <person name="Lind A.E."/>
            <person name="van Eijk R."/>
            <person name="Schleper C."/>
            <person name="Guy L."/>
            <person name="Ettema T.J."/>
        </authorList>
    </citation>
    <scope>NUCLEOTIDE SEQUENCE</scope>
</reference>
<accession>A0A0F9CZQ4</accession>
<gene>
    <name evidence="1" type="ORF">LCGC14_2340460</name>
</gene>
<dbReference type="AlphaFoldDB" id="A0A0F9CZQ4"/>
<evidence type="ECO:0000313" key="1">
    <source>
        <dbReference type="EMBL" id="KKL46946.1"/>
    </source>
</evidence>
<protein>
    <submittedName>
        <fullName evidence="1">Uncharacterized protein</fullName>
    </submittedName>
</protein>
<comment type="caution">
    <text evidence="1">The sequence shown here is derived from an EMBL/GenBank/DDBJ whole genome shotgun (WGS) entry which is preliminary data.</text>
</comment>
<sequence>MLGILVECLSCGILWRRITPNSNPGGTVDNYDVCIFCPQCGSNAYKAAPKERIRESVEFV</sequence>